<dbReference type="AlphaFoldDB" id="A0A348AF96"/>
<dbReference type="Pfam" id="PF10105">
    <property type="entry name" value="DUF2344"/>
    <property type="match status" value="1"/>
</dbReference>
<dbReference type="NCBIfam" id="TIGR03936">
    <property type="entry name" value="sam_1_link_chp"/>
    <property type="match status" value="1"/>
</dbReference>
<protein>
    <recommendedName>
        <fullName evidence="1">DUF2344 domain-containing protein</fullName>
    </recommendedName>
</protein>
<dbReference type="OrthoDB" id="9780488at2"/>
<evidence type="ECO:0000259" key="1">
    <source>
        <dbReference type="Pfam" id="PF10105"/>
    </source>
</evidence>
<dbReference type="RefSeq" id="WP_126305982.1">
    <property type="nucleotide sequence ID" value="NZ_AP018449.1"/>
</dbReference>
<feature type="domain" description="DUF2344" evidence="1">
    <location>
        <begin position="3"/>
        <end position="164"/>
    </location>
</feature>
<organism evidence="2 3">
    <name type="scientific">Methylomusa anaerophila</name>
    <dbReference type="NCBI Taxonomy" id="1930071"/>
    <lineage>
        <taxon>Bacteria</taxon>
        <taxon>Bacillati</taxon>
        <taxon>Bacillota</taxon>
        <taxon>Negativicutes</taxon>
        <taxon>Selenomonadales</taxon>
        <taxon>Sporomusaceae</taxon>
        <taxon>Methylomusa</taxon>
    </lineage>
</organism>
<dbReference type="InterPro" id="IPR018768">
    <property type="entry name" value="DUF2344"/>
</dbReference>
<accession>A0A348AF96</accession>
<dbReference type="Proteomes" id="UP000276437">
    <property type="component" value="Chromosome"/>
</dbReference>
<reference evidence="2 3" key="1">
    <citation type="journal article" date="2018" name="Int. J. Syst. Evol. Microbiol.">
        <title>Methylomusa anaerophila gen. nov., sp. nov., an anaerobic methanol-utilizing bacterium isolated from a microbial fuel cell.</title>
        <authorList>
            <person name="Amano N."/>
            <person name="Yamamuro A."/>
            <person name="Miyahara M."/>
            <person name="Kouzuma A."/>
            <person name="Abe T."/>
            <person name="Watanabe K."/>
        </authorList>
    </citation>
    <scope>NUCLEOTIDE SEQUENCE [LARGE SCALE GENOMIC DNA]</scope>
    <source>
        <strain evidence="2 3">MMFC1</strain>
    </source>
</reference>
<gene>
    <name evidence="2" type="ORF">MAMMFC1_00378</name>
</gene>
<evidence type="ECO:0000313" key="2">
    <source>
        <dbReference type="EMBL" id="BBB89744.1"/>
    </source>
</evidence>
<dbReference type="EMBL" id="AP018449">
    <property type="protein sequence ID" value="BBB89744.1"/>
    <property type="molecule type" value="Genomic_DNA"/>
</dbReference>
<evidence type="ECO:0000313" key="3">
    <source>
        <dbReference type="Proteomes" id="UP000276437"/>
    </source>
</evidence>
<dbReference type="KEGG" id="mana:MAMMFC1_00378"/>
<sequence length="235" mass="25988">MAKLRLEITKGEAIRYISHLDYAGTIERALRRAKLPVSYSEGFNPHMKLAFASALAVGVTSLAEYMDVELTGELDLQEIKNRLEPMLPAGISFNEAKYIEKHSPALMAIVNLAAYRVVAPLSNGEDREKVTNCIRQFNSASCVPYTKESPKGRREIDIKEFMGEDVRISGDNLLTDSVSLDVALRITPQGSVKPSELVDALIISFGLPVKKDAVLIERTGLFVTDGMLRFSPLKM</sequence>
<keyword evidence="3" id="KW-1185">Reference proteome</keyword>
<proteinExistence type="predicted"/>
<name>A0A348AF96_9FIRM</name>